<dbReference type="InterPro" id="IPR050627">
    <property type="entry name" value="Nitroreductase/BluB"/>
</dbReference>
<dbReference type="Pfam" id="PF00881">
    <property type="entry name" value="Nitroreductase"/>
    <property type="match status" value="1"/>
</dbReference>
<accession>A0A365YUT2</accession>
<dbReference type="InterPro" id="IPR029479">
    <property type="entry name" value="Nitroreductase"/>
</dbReference>
<feature type="compositionally biased region" description="Basic and acidic residues" evidence="1">
    <location>
        <begin position="193"/>
        <end position="212"/>
    </location>
</feature>
<dbReference type="NCBIfam" id="TIGR02476">
    <property type="entry name" value="BluB"/>
    <property type="match status" value="1"/>
</dbReference>
<dbReference type="RefSeq" id="WP_113596053.1">
    <property type="nucleotide sequence ID" value="NZ_QEXL01000010.1"/>
</dbReference>
<evidence type="ECO:0000259" key="2">
    <source>
        <dbReference type="Pfam" id="PF00881"/>
    </source>
</evidence>
<dbReference type="GO" id="GO:0016491">
    <property type="term" value="F:oxidoreductase activity"/>
    <property type="evidence" value="ECO:0007669"/>
    <property type="project" value="InterPro"/>
</dbReference>
<feature type="region of interest" description="Disordered" evidence="1">
    <location>
        <begin position="190"/>
        <end position="212"/>
    </location>
</feature>
<feature type="domain" description="Nitroreductase" evidence="2">
    <location>
        <begin position="18"/>
        <end position="184"/>
    </location>
</feature>
<dbReference type="InterPro" id="IPR000415">
    <property type="entry name" value="Nitroreductase-like"/>
</dbReference>
<dbReference type="Proteomes" id="UP000252680">
    <property type="component" value="Unassembled WGS sequence"/>
</dbReference>
<dbReference type="SUPFAM" id="SSF55469">
    <property type="entry name" value="FMN-dependent nitroreductase-like"/>
    <property type="match status" value="1"/>
</dbReference>
<keyword evidence="4" id="KW-1185">Reference proteome</keyword>
<protein>
    <submittedName>
        <fullName evidence="3">5,6-dimethylbenzimidazole synthase</fullName>
    </submittedName>
</protein>
<sequence length="212" mass="23646">MTPPGFSPAFDAEFHDLLRWRRDVRHFRRDRVPGPVLDGLLATACLAPSVGLSEPWRFVRVDDPARRRAVRDDFAHCNARALAARDGSDASDYARLKLAGLDDAPHHVAVFSDNDPAQGRGLGRGTMPQTTTWSTVMAIHTFWLAATVAGVGVGWVSIIDPARVSAMLDVDPGWELVAYLCVGYPQDPSDTPELQRRGWERRAPERQHWIER</sequence>
<name>A0A365YUT2_9PROT</name>
<dbReference type="AlphaFoldDB" id="A0A365YUT2"/>
<dbReference type="PANTHER" id="PTHR23026:SF123">
    <property type="entry name" value="NAD(P)H NITROREDUCTASE RV3131-RELATED"/>
    <property type="match status" value="1"/>
</dbReference>
<evidence type="ECO:0000313" key="4">
    <source>
        <dbReference type="Proteomes" id="UP000252680"/>
    </source>
</evidence>
<proteinExistence type="predicted"/>
<reference evidence="3 4" key="1">
    <citation type="submission" date="2018-05" db="EMBL/GenBank/DDBJ databases">
        <title>Komagataeibacter cocois sp. nov., for a novel cellulose- producing strain isolated from coconut milk.</title>
        <authorList>
            <person name="Liu L."/>
            <person name="Wang Y."/>
            <person name="Liu S."/>
            <person name="Bi J."/>
            <person name="Chen H."/>
            <person name="Deng J."/>
            <person name="Zhang C."/>
            <person name="Hu Q."/>
            <person name="Li C."/>
        </authorList>
    </citation>
    <scope>NUCLEOTIDE SEQUENCE [LARGE SCALE GENOMIC DNA]</scope>
    <source>
        <strain evidence="3 4">WE7</strain>
    </source>
</reference>
<dbReference type="Gene3D" id="3.40.109.10">
    <property type="entry name" value="NADH Oxidase"/>
    <property type="match status" value="1"/>
</dbReference>
<evidence type="ECO:0000313" key="3">
    <source>
        <dbReference type="EMBL" id="RBM06743.1"/>
    </source>
</evidence>
<evidence type="ECO:0000256" key="1">
    <source>
        <dbReference type="SAM" id="MobiDB-lite"/>
    </source>
</evidence>
<dbReference type="PANTHER" id="PTHR23026">
    <property type="entry name" value="NADPH NITROREDUCTASE"/>
    <property type="match status" value="1"/>
</dbReference>
<dbReference type="EMBL" id="QEXL01000010">
    <property type="protein sequence ID" value="RBM06743.1"/>
    <property type="molecule type" value="Genomic_DNA"/>
</dbReference>
<gene>
    <name evidence="3" type="primary">bluB</name>
    <name evidence="3" type="ORF">NJLHNGOC_08795</name>
</gene>
<dbReference type="InterPro" id="IPR012825">
    <property type="entry name" value="BluB"/>
</dbReference>
<comment type="caution">
    <text evidence="3">The sequence shown here is derived from an EMBL/GenBank/DDBJ whole genome shotgun (WGS) entry which is preliminary data.</text>
</comment>
<dbReference type="OrthoDB" id="9773807at2"/>
<organism evidence="3 4">
    <name type="scientific">Novacetimonas cocois</name>
    <dbReference type="NCBI Taxonomy" id="1747507"/>
    <lineage>
        <taxon>Bacteria</taxon>
        <taxon>Pseudomonadati</taxon>
        <taxon>Pseudomonadota</taxon>
        <taxon>Alphaproteobacteria</taxon>
        <taxon>Acetobacterales</taxon>
        <taxon>Acetobacteraceae</taxon>
        <taxon>Novacetimonas</taxon>
    </lineage>
</organism>